<evidence type="ECO:0000313" key="2">
    <source>
        <dbReference type="Proteomes" id="UP000320481"/>
    </source>
</evidence>
<dbReference type="EMBL" id="VOGW01000012">
    <property type="protein sequence ID" value="TWV57537.1"/>
    <property type="molecule type" value="Genomic_DNA"/>
</dbReference>
<dbReference type="RefSeq" id="WP_146463355.1">
    <property type="nucleotide sequence ID" value="NZ_VOGW01000012.1"/>
</dbReference>
<name>A0A5C6K2U7_9ACTN</name>
<comment type="caution">
    <text evidence="1">The sequence shown here is derived from an EMBL/GenBank/DDBJ whole genome shotgun (WGS) entry which is preliminary data.</text>
</comment>
<evidence type="ECO:0000313" key="1">
    <source>
        <dbReference type="EMBL" id="TWV57537.1"/>
    </source>
</evidence>
<reference evidence="1" key="1">
    <citation type="journal article" date="2019" name="Microbiol. Resour. Announc.">
        <title>Draft Genomic Sequences of Streptomyces misionensis and Streptomyces albidoflavus, bacteria applied for phytopathogen biocontrol.</title>
        <authorList>
            <person name="Pylro V."/>
            <person name="Dias A."/>
            <person name="Andreote F."/>
            <person name="Varani A."/>
            <person name="Andreote C."/>
            <person name="Bernardo E."/>
            <person name="Martins T."/>
        </authorList>
    </citation>
    <scope>NUCLEOTIDE SEQUENCE [LARGE SCALE GENOMIC DNA]</scope>
    <source>
        <strain evidence="1">66</strain>
    </source>
</reference>
<gene>
    <name evidence="1" type="ORF">FRZ03_01915</name>
</gene>
<protein>
    <submittedName>
        <fullName evidence="1">Uncharacterized protein</fullName>
    </submittedName>
</protein>
<accession>A0A5C6K2U7</accession>
<sequence length="151" mass="16125">MPRSVFATAGLADHAVRTCRLERGLAEHLVHHGDPARRCALAGNPHLGAELVGLLTQGPDRGVRSVVTARSDLAEDQRAGIPIDFDPRGHHAPLGWVTGRHHGGGMPARVLVRLLRDPETARVAAQHRQLPAVVERMLRPVQPPAGPAPGP</sequence>
<keyword evidence="2" id="KW-1185">Reference proteome</keyword>
<dbReference type="AlphaFoldDB" id="A0A5C6K2U7"/>
<proteinExistence type="predicted"/>
<dbReference type="Proteomes" id="UP000320481">
    <property type="component" value="Unassembled WGS sequence"/>
</dbReference>
<organism evidence="1 2">
    <name type="scientific">Streptomyces misionensis</name>
    <dbReference type="NCBI Taxonomy" id="67331"/>
    <lineage>
        <taxon>Bacteria</taxon>
        <taxon>Bacillati</taxon>
        <taxon>Actinomycetota</taxon>
        <taxon>Actinomycetes</taxon>
        <taxon>Kitasatosporales</taxon>
        <taxon>Streptomycetaceae</taxon>
        <taxon>Streptomyces</taxon>
    </lineage>
</organism>